<feature type="transmembrane region" description="Helical" evidence="1">
    <location>
        <begin position="143"/>
        <end position="164"/>
    </location>
</feature>
<feature type="transmembrane region" description="Helical" evidence="1">
    <location>
        <begin position="185"/>
        <end position="208"/>
    </location>
</feature>
<keyword evidence="1" id="KW-0812">Transmembrane</keyword>
<dbReference type="EMBL" id="LNIX01000012">
    <property type="protein sequence ID" value="OXA48233.1"/>
    <property type="molecule type" value="Genomic_DNA"/>
</dbReference>
<evidence type="ECO:0000256" key="1">
    <source>
        <dbReference type="SAM" id="Phobius"/>
    </source>
</evidence>
<evidence type="ECO:0000313" key="3">
    <source>
        <dbReference type="Proteomes" id="UP000198287"/>
    </source>
</evidence>
<keyword evidence="1" id="KW-1133">Transmembrane helix</keyword>
<reference evidence="2 3" key="1">
    <citation type="submission" date="2015-12" db="EMBL/GenBank/DDBJ databases">
        <title>The genome of Folsomia candida.</title>
        <authorList>
            <person name="Faddeeva A."/>
            <person name="Derks M.F."/>
            <person name="Anvar Y."/>
            <person name="Smit S."/>
            <person name="Van Straalen N."/>
            <person name="Roelofs D."/>
        </authorList>
    </citation>
    <scope>NUCLEOTIDE SEQUENCE [LARGE SCALE GENOMIC DNA]</scope>
    <source>
        <strain evidence="2 3">VU population</strain>
        <tissue evidence="2">Whole body</tissue>
    </source>
</reference>
<sequence length="217" mass="25135">MWKPTGRDLSNQYVSLPQYLNKEVNFWGEFESTKQFLERFCSDSNKWYHHEVRQFLAIPTEWCLLFHFILETNVTVQETDLARRDKLNFIQKLKFPDISRRGLHTNMIDIHPHAETHDGLFYSVFINKSELGTNLNLIKPFNGYVWITFISSGVLLSVGLCVLLDKRWTYIGLQSFGNLKTFTKLLLETGIGLAIACFGQILEIVWSIGGNILKKAN</sequence>
<dbReference type="AlphaFoldDB" id="A0A226DSN0"/>
<evidence type="ECO:0000313" key="2">
    <source>
        <dbReference type="EMBL" id="OXA48233.1"/>
    </source>
</evidence>
<accession>A0A226DSN0</accession>
<name>A0A226DSN0_FOLCA</name>
<keyword evidence="1" id="KW-0472">Membrane</keyword>
<comment type="caution">
    <text evidence="2">The sequence shown here is derived from an EMBL/GenBank/DDBJ whole genome shotgun (WGS) entry which is preliminary data.</text>
</comment>
<proteinExistence type="predicted"/>
<organism evidence="2 3">
    <name type="scientific">Folsomia candida</name>
    <name type="common">Springtail</name>
    <dbReference type="NCBI Taxonomy" id="158441"/>
    <lineage>
        <taxon>Eukaryota</taxon>
        <taxon>Metazoa</taxon>
        <taxon>Ecdysozoa</taxon>
        <taxon>Arthropoda</taxon>
        <taxon>Hexapoda</taxon>
        <taxon>Collembola</taxon>
        <taxon>Entomobryomorpha</taxon>
        <taxon>Isotomoidea</taxon>
        <taxon>Isotomidae</taxon>
        <taxon>Proisotominae</taxon>
        <taxon>Folsomia</taxon>
    </lineage>
</organism>
<keyword evidence="3" id="KW-1185">Reference proteome</keyword>
<gene>
    <name evidence="2" type="ORF">Fcan01_17092</name>
</gene>
<protein>
    <submittedName>
        <fullName evidence="2">Uncharacterized protein</fullName>
    </submittedName>
</protein>
<dbReference type="Proteomes" id="UP000198287">
    <property type="component" value="Unassembled WGS sequence"/>
</dbReference>